<dbReference type="EMBL" id="GAKP01007885">
    <property type="protein sequence ID" value="JAC51067.1"/>
    <property type="molecule type" value="Transcribed_RNA"/>
</dbReference>
<sequence length="261" mass="30256">MLWQKLLLINLQIILALQCIVGNPVEVDVDELKAQISSHLSYTARRLARIQQDVDAKYAIELEQLLARYLKAANAEDPLVEEKQLLEYEGEQRQSFMAYVNLQYDEQFLNEDIRVQEWSMRTLMTEVSGPLAEEIEMVLPAYESAVKIDDFDQKYTAFTGIQETFSAALWQLIDAEPEEEAVLNVQLKFFKEFLLYLQKQEDAASFAGMIKDTLNVVDSALASADLKQKMDVLDSFDDLTTKFRRYLDYKVLEFQFDRFGQ</sequence>
<reference evidence="2" key="1">
    <citation type="journal article" date="2014" name="BMC Genomics">
        <title>Characterizing the developmental transcriptome of the oriental fruit fly, Bactrocera dorsalis (Diptera: Tephritidae) through comparative genomic analysis with Drosophila melanogaster utilizing modENCODE datasets.</title>
        <authorList>
            <person name="Geib S.M."/>
            <person name="Calla B."/>
            <person name="Hall B."/>
            <person name="Hou S."/>
            <person name="Manoukis N.C."/>
        </authorList>
    </citation>
    <scope>NUCLEOTIDE SEQUENCE</scope>
    <source>
        <strain evidence="2">Punador</strain>
    </source>
</reference>
<keyword evidence="1" id="KW-0732">Signal</keyword>
<name>A0A034W646_BACDO</name>
<accession>A0A034W646</accession>
<dbReference type="OrthoDB" id="8043168at2759"/>
<feature type="signal peptide" evidence="1">
    <location>
        <begin position="1"/>
        <end position="16"/>
    </location>
</feature>
<evidence type="ECO:0000256" key="1">
    <source>
        <dbReference type="SAM" id="SignalP"/>
    </source>
</evidence>
<proteinExistence type="predicted"/>
<protein>
    <submittedName>
        <fullName evidence="2">Uncharacterized protein</fullName>
    </submittedName>
</protein>
<dbReference type="EMBL" id="GAKP01007886">
    <property type="protein sequence ID" value="JAC51066.1"/>
    <property type="molecule type" value="Transcribed_RNA"/>
</dbReference>
<evidence type="ECO:0000313" key="2">
    <source>
        <dbReference type="EMBL" id="JAC51066.1"/>
    </source>
</evidence>
<dbReference type="AlphaFoldDB" id="A0A034W646"/>
<feature type="chain" id="PRO_5007369212" evidence="1">
    <location>
        <begin position="17"/>
        <end position="261"/>
    </location>
</feature>
<organism evidence="2">
    <name type="scientific">Bactrocera dorsalis</name>
    <name type="common">Oriental fruit fly</name>
    <name type="synonym">Dacus dorsalis</name>
    <dbReference type="NCBI Taxonomy" id="27457"/>
    <lineage>
        <taxon>Eukaryota</taxon>
        <taxon>Metazoa</taxon>
        <taxon>Ecdysozoa</taxon>
        <taxon>Arthropoda</taxon>
        <taxon>Hexapoda</taxon>
        <taxon>Insecta</taxon>
        <taxon>Pterygota</taxon>
        <taxon>Neoptera</taxon>
        <taxon>Endopterygota</taxon>
        <taxon>Diptera</taxon>
        <taxon>Brachycera</taxon>
        <taxon>Muscomorpha</taxon>
        <taxon>Tephritoidea</taxon>
        <taxon>Tephritidae</taxon>
        <taxon>Bactrocera</taxon>
        <taxon>Bactrocera</taxon>
    </lineage>
</organism>